<evidence type="ECO:0000313" key="1">
    <source>
        <dbReference type="EMBL" id="SFS55894.1"/>
    </source>
</evidence>
<gene>
    <name evidence="1" type="ORF">SAMN04488050_102334</name>
</gene>
<protein>
    <submittedName>
        <fullName evidence="1">Nitrogen fixation protein NifQ</fullName>
    </submittedName>
</protein>
<keyword evidence="2" id="KW-1185">Reference proteome</keyword>
<dbReference type="InterPro" id="IPR006975">
    <property type="entry name" value="NifQ"/>
</dbReference>
<proteinExistence type="predicted"/>
<dbReference type="GO" id="GO:0009399">
    <property type="term" value="P:nitrogen fixation"/>
    <property type="evidence" value="ECO:0007669"/>
    <property type="project" value="InterPro"/>
</dbReference>
<dbReference type="RefSeq" id="WP_245695945.1">
    <property type="nucleotide sequence ID" value="NZ_FNCL01000001.1"/>
</dbReference>
<accession>A0A1I6QU47</accession>
<dbReference type="STRING" id="311180.SAMN04488050_102334"/>
<name>A0A1I6QU47_9RHOB</name>
<dbReference type="GO" id="GO:0030151">
    <property type="term" value="F:molybdenum ion binding"/>
    <property type="evidence" value="ECO:0007669"/>
    <property type="project" value="InterPro"/>
</dbReference>
<dbReference type="EMBL" id="FOZW01000002">
    <property type="protein sequence ID" value="SFS55894.1"/>
    <property type="molecule type" value="Genomic_DNA"/>
</dbReference>
<organism evidence="1 2">
    <name type="scientific">Alloyangia pacifica</name>
    <dbReference type="NCBI Taxonomy" id="311180"/>
    <lineage>
        <taxon>Bacteria</taxon>
        <taxon>Pseudomonadati</taxon>
        <taxon>Pseudomonadota</taxon>
        <taxon>Alphaproteobacteria</taxon>
        <taxon>Rhodobacterales</taxon>
        <taxon>Roseobacteraceae</taxon>
        <taxon>Alloyangia</taxon>
    </lineage>
</organism>
<dbReference type="AlphaFoldDB" id="A0A1I6QU47"/>
<dbReference type="Proteomes" id="UP000199392">
    <property type="component" value="Unassembled WGS sequence"/>
</dbReference>
<sequence length="186" mass="20430">MQRSPELTAGTAGAGLLAGAMLTVSDFCCILDHALSEREAGMGPLTERLGLSGSQLRALRDRWLPHAVLPDLDLPAPDVPDDQRAIRTLILWRCGVATDEARWLAAILARRAAEPHHLWEDLGLPGRAALSGMIRRHLPGLAQANSRNMRWKRFFYRQICSDAAFSLCLSPSCDACDERAECFAPD</sequence>
<reference evidence="2" key="1">
    <citation type="submission" date="2016-10" db="EMBL/GenBank/DDBJ databases">
        <authorList>
            <person name="Varghese N."/>
            <person name="Submissions S."/>
        </authorList>
    </citation>
    <scope>NUCLEOTIDE SEQUENCE [LARGE SCALE GENOMIC DNA]</scope>
    <source>
        <strain evidence="2">DSM 26894</strain>
    </source>
</reference>
<dbReference type="Pfam" id="PF04891">
    <property type="entry name" value="NifQ"/>
    <property type="match status" value="1"/>
</dbReference>
<evidence type="ECO:0000313" key="2">
    <source>
        <dbReference type="Proteomes" id="UP000199392"/>
    </source>
</evidence>